<feature type="region of interest" description="Disordered" evidence="9">
    <location>
        <begin position="361"/>
        <end position="410"/>
    </location>
</feature>
<dbReference type="Gene3D" id="1.10.10.60">
    <property type="entry name" value="Homeodomain-like"/>
    <property type="match status" value="1"/>
</dbReference>
<keyword evidence="12" id="KW-1185">Reference proteome</keyword>
<evidence type="ECO:0000256" key="7">
    <source>
        <dbReference type="ARBA" id="ARBA00023242"/>
    </source>
</evidence>
<dbReference type="GO" id="GO:0003714">
    <property type="term" value="F:transcription corepressor activity"/>
    <property type="evidence" value="ECO:0007669"/>
    <property type="project" value="TreeGrafter"/>
</dbReference>
<dbReference type="GO" id="GO:0006338">
    <property type="term" value="P:chromatin remodeling"/>
    <property type="evidence" value="ECO:0007669"/>
    <property type="project" value="InterPro"/>
</dbReference>
<comment type="function">
    <text evidence="8">Component of the SWR1 complex which mediates the ATP-dependent exchange of histone H2A for the H2A variant HZT1 leading to transcriptional regulation of selected genes by chromatin remodeling. Component of the NuA4 histone acetyltransferase complex which is involved in transcriptional activation of selected genes principally by acetylation of nucleosomal histone H4 and H2A. The NuA4 complex is also involved in DNA repair.</text>
</comment>
<evidence type="ECO:0000256" key="1">
    <source>
        <dbReference type="ARBA" id="ARBA00004123"/>
    </source>
</evidence>
<proteinExistence type="inferred from homology"/>
<feature type="region of interest" description="Disordered" evidence="9">
    <location>
        <begin position="192"/>
        <end position="212"/>
    </location>
</feature>
<dbReference type="PANTHER" id="PTHR12855:SF10">
    <property type="entry name" value="DNA METHYLTRANSFERASE 1-ASSOCIATED PROTEIN 1"/>
    <property type="match status" value="1"/>
</dbReference>
<dbReference type="InterPro" id="IPR032563">
    <property type="entry name" value="DAMP1_SANT-like"/>
</dbReference>
<organism evidence="11 12">
    <name type="scientific">Ambrosiozyma monospora</name>
    <name type="common">Yeast</name>
    <name type="synonym">Endomycopsis monosporus</name>
    <dbReference type="NCBI Taxonomy" id="43982"/>
    <lineage>
        <taxon>Eukaryota</taxon>
        <taxon>Fungi</taxon>
        <taxon>Dikarya</taxon>
        <taxon>Ascomycota</taxon>
        <taxon>Saccharomycotina</taxon>
        <taxon>Pichiomycetes</taxon>
        <taxon>Pichiales</taxon>
        <taxon>Pichiaceae</taxon>
        <taxon>Ambrosiozyma</taxon>
    </lineage>
</organism>
<accession>A0A9W6YKT8</accession>
<feature type="compositionally biased region" description="Low complexity" evidence="9">
    <location>
        <begin position="399"/>
        <end position="409"/>
    </location>
</feature>
<evidence type="ECO:0000313" key="11">
    <source>
        <dbReference type="EMBL" id="GMG19145.1"/>
    </source>
</evidence>
<reference evidence="11" key="1">
    <citation type="submission" date="2023-04" db="EMBL/GenBank/DDBJ databases">
        <title>Ambrosiozyma monospora NBRC 1965.</title>
        <authorList>
            <person name="Ichikawa N."/>
            <person name="Sato H."/>
            <person name="Tonouchi N."/>
        </authorList>
    </citation>
    <scope>NUCLEOTIDE SEQUENCE</scope>
    <source>
        <strain evidence="11">NBRC 1965</strain>
    </source>
</reference>
<comment type="similarity">
    <text evidence="2">Belongs to the SWC4 family.</text>
</comment>
<keyword evidence="4" id="KW-0156">Chromatin regulator</keyword>
<sequence>MSMASDILDVLNVNKETRNEHQQKKKKKHIIHFEESANKRKKIGAMNRELANLMGPNLAPINITHHQPNKKFKDRLTDLQTIQPSWTSTPFTNGSRSDGLQLKHWVKGKLDLLESKKPYIYEKYNTSLDIPDFTEDDYKKLLKDINPDWSYKETKYLFDMAKRYDLRWAVIIDSYEYVPDEDEITVKKEDQNKVDDKEKSKDDEKKETKTYTPRTVEDLKDQLYKVSSKLLNSKKEDGVVKDVALIKALDSFDKNKEIERKKYLNRLLHRAPTEIAEEESLVIEARKFELAAKKMLMERAQLLQLLDSPQSSAPILQFLTSSGLTQLYNTLMTVDKSKKRKTEAPVAPQLGPNAIPYTQQLAKQQAVQQQAQAHKQQQQQGGSAAAGANGHHGDKKSQKQQQHQQQKPQSEILKLLQSRLTPEEMEVYGIKFHEDKVQAGVYLRSQKIVTFKPAVQSKVVEILNELGISMRLTMPTGAVCGKFDKLMHRIASLVDLKKQTDKIEAEVTLMKRQKGML</sequence>
<keyword evidence="5" id="KW-0805">Transcription regulation</keyword>
<evidence type="ECO:0000256" key="6">
    <source>
        <dbReference type="ARBA" id="ARBA00023163"/>
    </source>
</evidence>
<dbReference type="GO" id="GO:0006281">
    <property type="term" value="P:DNA repair"/>
    <property type="evidence" value="ECO:0007669"/>
    <property type="project" value="InterPro"/>
</dbReference>
<evidence type="ECO:0000259" key="10">
    <source>
        <dbReference type="Pfam" id="PF16282"/>
    </source>
</evidence>
<evidence type="ECO:0000256" key="5">
    <source>
        <dbReference type="ARBA" id="ARBA00023015"/>
    </source>
</evidence>
<keyword evidence="6" id="KW-0804">Transcription</keyword>
<dbReference type="InterPro" id="IPR027109">
    <property type="entry name" value="Swc4/Dmap1"/>
</dbReference>
<dbReference type="PANTHER" id="PTHR12855">
    <property type="entry name" value="DNA METHYLTRANSFERASE 1-ASSOCIATED PROTEIN 1 FAMILY MEMBER"/>
    <property type="match status" value="1"/>
</dbReference>
<evidence type="ECO:0000256" key="8">
    <source>
        <dbReference type="ARBA" id="ARBA00025264"/>
    </source>
</evidence>
<evidence type="ECO:0000256" key="4">
    <source>
        <dbReference type="ARBA" id="ARBA00022853"/>
    </source>
</evidence>
<evidence type="ECO:0000256" key="2">
    <source>
        <dbReference type="ARBA" id="ARBA00006918"/>
    </source>
</evidence>
<dbReference type="AlphaFoldDB" id="A0A9W6YKT8"/>
<dbReference type="EMBL" id="BSXU01000069">
    <property type="protein sequence ID" value="GMG19145.1"/>
    <property type="molecule type" value="Genomic_DNA"/>
</dbReference>
<keyword evidence="7" id="KW-0539">Nucleus</keyword>
<comment type="caution">
    <text evidence="11">The sequence shown here is derived from an EMBL/GenBank/DDBJ whole genome shotgun (WGS) entry which is preliminary data.</text>
</comment>
<dbReference type="Pfam" id="PF16282">
    <property type="entry name" value="SANT_DAMP1_like"/>
    <property type="match status" value="1"/>
</dbReference>
<dbReference type="Proteomes" id="UP001165063">
    <property type="component" value="Unassembled WGS sequence"/>
</dbReference>
<evidence type="ECO:0000256" key="9">
    <source>
        <dbReference type="SAM" id="MobiDB-lite"/>
    </source>
</evidence>
<dbReference type="GO" id="GO:0035267">
    <property type="term" value="C:NuA4 histone acetyltransferase complex"/>
    <property type="evidence" value="ECO:0007669"/>
    <property type="project" value="InterPro"/>
</dbReference>
<evidence type="ECO:0000313" key="12">
    <source>
        <dbReference type="Proteomes" id="UP001165063"/>
    </source>
</evidence>
<protein>
    <recommendedName>
        <fullName evidence="3">SWR1-complex protein 4</fullName>
    </recommendedName>
</protein>
<dbReference type="GO" id="GO:0000812">
    <property type="term" value="C:Swr1 complex"/>
    <property type="evidence" value="ECO:0007669"/>
    <property type="project" value="TreeGrafter"/>
</dbReference>
<dbReference type="OrthoDB" id="19740at2759"/>
<comment type="subcellular location">
    <subcellularLocation>
        <location evidence="1">Nucleus</location>
    </subcellularLocation>
</comment>
<name>A0A9W6YKT8_AMBMO</name>
<feature type="domain" description="DAMP1 SANT/Myb-like" evidence="10">
    <location>
        <begin position="119"/>
        <end position="231"/>
    </location>
</feature>
<feature type="compositionally biased region" description="Low complexity" evidence="9">
    <location>
        <begin position="361"/>
        <end position="388"/>
    </location>
</feature>
<dbReference type="GO" id="GO:0000122">
    <property type="term" value="P:negative regulation of transcription by RNA polymerase II"/>
    <property type="evidence" value="ECO:0007669"/>
    <property type="project" value="TreeGrafter"/>
</dbReference>
<gene>
    <name evidence="11" type="ORF">Amon01_000024000</name>
</gene>
<evidence type="ECO:0000256" key="3">
    <source>
        <dbReference type="ARBA" id="ARBA00019132"/>
    </source>
</evidence>